<sequence length="63" mass="7291">MLSAHWFIRMKRWAQHPPSLKRVLLVFAVIALCLALVGLERLGILPDWMQADQIGRRPGLPRF</sequence>
<accession>A0A1G9B5E4</accession>
<evidence type="ECO:0000313" key="1">
    <source>
        <dbReference type="EMBL" id="SDK34746.1"/>
    </source>
</evidence>
<dbReference type="OrthoDB" id="7283678at2"/>
<dbReference type="RefSeq" id="WP_093158998.1">
    <property type="nucleotide sequence ID" value="NZ_FNEK01000038.1"/>
</dbReference>
<protein>
    <submittedName>
        <fullName evidence="1">Uncharacterized protein</fullName>
    </submittedName>
</protein>
<proteinExistence type="predicted"/>
<dbReference type="STRING" id="571298.SAMN04488026_103834"/>
<dbReference type="Proteomes" id="UP000199382">
    <property type="component" value="Unassembled WGS sequence"/>
</dbReference>
<reference evidence="1 2" key="1">
    <citation type="submission" date="2016-10" db="EMBL/GenBank/DDBJ databases">
        <authorList>
            <person name="de Groot N.N."/>
        </authorList>
    </citation>
    <scope>NUCLEOTIDE SEQUENCE [LARGE SCALE GENOMIC DNA]</scope>
    <source>
        <strain evidence="1 2">DSM 25294</strain>
    </source>
</reference>
<name>A0A1G9B5E4_9RHOB</name>
<keyword evidence="2" id="KW-1185">Reference proteome</keyword>
<organism evidence="1 2">
    <name type="scientific">Aliiruegeria lutimaris</name>
    <dbReference type="NCBI Taxonomy" id="571298"/>
    <lineage>
        <taxon>Bacteria</taxon>
        <taxon>Pseudomonadati</taxon>
        <taxon>Pseudomonadota</taxon>
        <taxon>Alphaproteobacteria</taxon>
        <taxon>Rhodobacterales</taxon>
        <taxon>Roseobacteraceae</taxon>
        <taxon>Aliiruegeria</taxon>
    </lineage>
</organism>
<dbReference type="EMBL" id="FNEK01000038">
    <property type="protein sequence ID" value="SDK34746.1"/>
    <property type="molecule type" value="Genomic_DNA"/>
</dbReference>
<gene>
    <name evidence="1" type="ORF">SAMN04488026_103834</name>
</gene>
<evidence type="ECO:0000313" key="2">
    <source>
        <dbReference type="Proteomes" id="UP000199382"/>
    </source>
</evidence>
<dbReference type="AlphaFoldDB" id="A0A1G9B5E4"/>